<dbReference type="InterPro" id="IPR036864">
    <property type="entry name" value="Zn2-C6_fun-type_DNA-bd_sf"/>
</dbReference>
<dbReference type="PROSITE" id="PS50048">
    <property type="entry name" value="ZN2_CY6_FUNGAL_2"/>
    <property type="match status" value="1"/>
</dbReference>
<dbReference type="EMBL" id="KQ964245">
    <property type="protein sequence ID" value="KXJ97716.1"/>
    <property type="molecule type" value="Genomic_DNA"/>
</dbReference>
<dbReference type="PANTHER" id="PTHR38791">
    <property type="entry name" value="ZN(II)2CYS6 TRANSCRIPTION FACTOR (EUROFUNG)-RELATED-RELATED"/>
    <property type="match status" value="1"/>
</dbReference>
<dbReference type="PANTHER" id="PTHR38791:SF5">
    <property type="entry name" value="TRANSCRIPTION FACTOR DBAG-RELATED"/>
    <property type="match status" value="1"/>
</dbReference>
<dbReference type="Proteomes" id="UP000070501">
    <property type="component" value="Unassembled WGS sequence"/>
</dbReference>
<dbReference type="SMART" id="SM00066">
    <property type="entry name" value="GAL4"/>
    <property type="match status" value="1"/>
</dbReference>
<dbReference type="SUPFAM" id="SSF57701">
    <property type="entry name" value="Zn2/Cys6 DNA-binding domain"/>
    <property type="match status" value="1"/>
</dbReference>
<evidence type="ECO:0000256" key="2">
    <source>
        <dbReference type="SAM" id="MobiDB-lite"/>
    </source>
</evidence>
<dbReference type="CDD" id="cd00067">
    <property type="entry name" value="GAL4"/>
    <property type="match status" value="1"/>
</dbReference>
<protein>
    <recommendedName>
        <fullName evidence="3">Zn(2)-C6 fungal-type domain-containing protein</fullName>
    </recommendedName>
</protein>
<dbReference type="InterPro" id="IPR001138">
    <property type="entry name" value="Zn2Cys6_DnaBD"/>
</dbReference>
<keyword evidence="5" id="KW-1185">Reference proteome</keyword>
<dbReference type="OrthoDB" id="5280547at2759"/>
<feature type="region of interest" description="Disordered" evidence="2">
    <location>
        <begin position="60"/>
        <end position="97"/>
    </location>
</feature>
<name>A0A136JKR0_9PEZI</name>
<dbReference type="PROSITE" id="PS00463">
    <property type="entry name" value="ZN2_CY6_FUNGAL_1"/>
    <property type="match status" value="1"/>
</dbReference>
<feature type="domain" description="Zn(2)-C6 fungal-type" evidence="3">
    <location>
        <begin position="10"/>
        <end position="38"/>
    </location>
</feature>
<dbReference type="InParanoid" id="A0A136JKR0"/>
<organism evidence="4 5">
    <name type="scientific">Microdochium bolleyi</name>
    <dbReference type="NCBI Taxonomy" id="196109"/>
    <lineage>
        <taxon>Eukaryota</taxon>
        <taxon>Fungi</taxon>
        <taxon>Dikarya</taxon>
        <taxon>Ascomycota</taxon>
        <taxon>Pezizomycotina</taxon>
        <taxon>Sordariomycetes</taxon>
        <taxon>Xylariomycetidae</taxon>
        <taxon>Xylariales</taxon>
        <taxon>Microdochiaceae</taxon>
        <taxon>Microdochium</taxon>
    </lineage>
</organism>
<evidence type="ECO:0000259" key="3">
    <source>
        <dbReference type="PROSITE" id="PS50048"/>
    </source>
</evidence>
<dbReference type="InterPro" id="IPR053175">
    <property type="entry name" value="DHMBA_Reg_Transcription_Factor"/>
</dbReference>
<dbReference type="InterPro" id="IPR021858">
    <property type="entry name" value="Fun_TF"/>
</dbReference>
<evidence type="ECO:0000313" key="5">
    <source>
        <dbReference type="Proteomes" id="UP000070501"/>
    </source>
</evidence>
<keyword evidence="1" id="KW-0539">Nucleus</keyword>
<sequence length="548" mass="60526">MVYCGKASQGCQNCRTRRIKCDKKRPECSQCIRVAKKCPGYRDQLSLMFRDESSKVIQKAHAQWGGSPLESSPASSSSSSSSGSSSPPAAIENDTPTFEITPANGLVARHDLRPLAVDKSISPNLDERGLQFYITRYLMNHPDAPVGPDGSVIYIPQNDVVQNVMIAVGLAGLGNLGSDKQLTTLSRQRYTMSLRETSSLITSTPRTDAATVGSVIRSIVTLALYEVVHGSGTRASAGTANVHINGAVALLRSVLPLSHLPDGGTRVVLQVLFSLFIPSQMTEAPLAPAFFECLKVCQDNLEGSPERVCVDLAMTIARLVQLSSILVKQRLSDESIEVEAHMRQLLALRAACDRLEKRLWETYPYAVKQIDSLPAIAVYHDTYHAYTEIWSARIWNHFRWARILILEILLRLSDDFPILGSRSVPVADRIDLLATIKRMSTDLLVSTPSHWHHPVLDKPTAKMMEAPSKGGTGAVGLPTLLWHLKVAACAQGVEDEAYDWVYNVMQVVWKDMGMQHARLIAGFMDEHKIGLEKEALNRILKLEEDDDY</sequence>
<dbReference type="GO" id="GO:0008270">
    <property type="term" value="F:zinc ion binding"/>
    <property type="evidence" value="ECO:0007669"/>
    <property type="project" value="InterPro"/>
</dbReference>
<accession>A0A136JKR0</accession>
<dbReference type="Pfam" id="PF00172">
    <property type="entry name" value="Zn_clus"/>
    <property type="match status" value="1"/>
</dbReference>
<feature type="compositionally biased region" description="Low complexity" evidence="2">
    <location>
        <begin position="65"/>
        <end position="90"/>
    </location>
</feature>
<evidence type="ECO:0000256" key="1">
    <source>
        <dbReference type="ARBA" id="ARBA00023242"/>
    </source>
</evidence>
<reference evidence="5" key="1">
    <citation type="submission" date="2016-02" db="EMBL/GenBank/DDBJ databases">
        <title>Draft genome sequence of Microdochium bolleyi, a fungal endophyte of beachgrass.</title>
        <authorList>
            <consortium name="DOE Joint Genome Institute"/>
            <person name="David A.S."/>
            <person name="May G."/>
            <person name="Haridas S."/>
            <person name="Lim J."/>
            <person name="Wang M."/>
            <person name="Labutti K."/>
            <person name="Lipzen A."/>
            <person name="Barry K."/>
            <person name="Grigoriev I.V."/>
        </authorList>
    </citation>
    <scope>NUCLEOTIDE SEQUENCE [LARGE SCALE GENOMIC DNA]</scope>
    <source>
        <strain evidence="5">J235TASD1</strain>
    </source>
</reference>
<dbReference type="Pfam" id="PF11951">
    <property type="entry name" value="Fungal_trans_2"/>
    <property type="match status" value="1"/>
</dbReference>
<dbReference type="Gene3D" id="4.10.240.10">
    <property type="entry name" value="Zn(2)-C6 fungal-type DNA-binding domain"/>
    <property type="match status" value="1"/>
</dbReference>
<evidence type="ECO:0000313" key="4">
    <source>
        <dbReference type="EMBL" id="KXJ97716.1"/>
    </source>
</evidence>
<gene>
    <name evidence="4" type="ORF">Micbo1qcDRAFT_230297</name>
</gene>
<proteinExistence type="predicted"/>
<dbReference type="STRING" id="196109.A0A136JKR0"/>
<dbReference type="AlphaFoldDB" id="A0A136JKR0"/>
<dbReference type="GO" id="GO:0000981">
    <property type="term" value="F:DNA-binding transcription factor activity, RNA polymerase II-specific"/>
    <property type="evidence" value="ECO:0007669"/>
    <property type="project" value="InterPro"/>
</dbReference>